<gene>
    <name evidence="1" type="ORF">KC19_3G227900</name>
</gene>
<evidence type="ECO:0000313" key="1">
    <source>
        <dbReference type="EMBL" id="KAG0584685.1"/>
    </source>
</evidence>
<proteinExistence type="predicted"/>
<comment type="caution">
    <text evidence="1">The sequence shown here is derived from an EMBL/GenBank/DDBJ whole genome shotgun (WGS) entry which is preliminary data.</text>
</comment>
<name>A0A8T0INV2_CERPU</name>
<accession>A0A8T0INV2</accession>
<dbReference type="Proteomes" id="UP000822688">
    <property type="component" value="Chromosome 3"/>
</dbReference>
<protein>
    <submittedName>
        <fullName evidence="1">Uncharacterized protein</fullName>
    </submittedName>
</protein>
<organism evidence="1 2">
    <name type="scientific">Ceratodon purpureus</name>
    <name type="common">Fire moss</name>
    <name type="synonym">Dicranum purpureum</name>
    <dbReference type="NCBI Taxonomy" id="3225"/>
    <lineage>
        <taxon>Eukaryota</taxon>
        <taxon>Viridiplantae</taxon>
        <taxon>Streptophyta</taxon>
        <taxon>Embryophyta</taxon>
        <taxon>Bryophyta</taxon>
        <taxon>Bryophytina</taxon>
        <taxon>Bryopsida</taxon>
        <taxon>Dicranidae</taxon>
        <taxon>Pseudoditrichales</taxon>
        <taxon>Ditrichaceae</taxon>
        <taxon>Ceratodon</taxon>
    </lineage>
</organism>
<dbReference type="AlphaFoldDB" id="A0A8T0INV2"/>
<evidence type="ECO:0000313" key="2">
    <source>
        <dbReference type="Proteomes" id="UP000822688"/>
    </source>
</evidence>
<reference evidence="1" key="1">
    <citation type="submission" date="2020-06" db="EMBL/GenBank/DDBJ databases">
        <title>WGS assembly of Ceratodon purpureus strain R40.</title>
        <authorList>
            <person name="Carey S.B."/>
            <person name="Jenkins J."/>
            <person name="Shu S."/>
            <person name="Lovell J.T."/>
            <person name="Sreedasyam A."/>
            <person name="Maumus F."/>
            <person name="Tiley G.P."/>
            <person name="Fernandez-Pozo N."/>
            <person name="Barry K."/>
            <person name="Chen C."/>
            <person name="Wang M."/>
            <person name="Lipzen A."/>
            <person name="Daum C."/>
            <person name="Saski C.A."/>
            <person name="Payton A.C."/>
            <person name="Mcbreen J.C."/>
            <person name="Conrad R.E."/>
            <person name="Kollar L.M."/>
            <person name="Olsson S."/>
            <person name="Huttunen S."/>
            <person name="Landis J.B."/>
            <person name="Wickett N.J."/>
            <person name="Johnson M.G."/>
            <person name="Rensing S.A."/>
            <person name="Grimwood J."/>
            <person name="Schmutz J."/>
            <person name="Mcdaniel S.F."/>
        </authorList>
    </citation>
    <scope>NUCLEOTIDE SEQUENCE</scope>
    <source>
        <strain evidence="1">R40</strain>
    </source>
</reference>
<keyword evidence="2" id="KW-1185">Reference proteome</keyword>
<sequence length="105" mass="11455">MAMVEMESLRRGVTKSPLAGCDFVVPDVMFSDNWKILDCVLNEVGSAQGSSIMHVTSSRLNHVQNETIIMSAVVQIPFLITTWPCVVAQDSGGLSKFCSCSPKFE</sequence>
<dbReference type="EMBL" id="CM026423">
    <property type="protein sequence ID" value="KAG0584685.1"/>
    <property type="molecule type" value="Genomic_DNA"/>
</dbReference>